<keyword evidence="6" id="KW-1185">Reference proteome</keyword>
<keyword evidence="3" id="KW-1133">Transmembrane helix</keyword>
<dbReference type="EMBL" id="CAXKWB010002588">
    <property type="protein sequence ID" value="CAL4067236.1"/>
    <property type="molecule type" value="Genomic_DNA"/>
</dbReference>
<comment type="caution">
    <text evidence="5">The sequence shown here is derived from an EMBL/GenBank/DDBJ whole genome shotgun (WGS) entry which is preliminary data.</text>
</comment>
<evidence type="ECO:0000256" key="2">
    <source>
        <dbReference type="SAM" id="MobiDB-lite"/>
    </source>
</evidence>
<dbReference type="PANTHER" id="PTHR46560">
    <property type="entry name" value="CYPHER, ISOFORM B"/>
    <property type="match status" value="1"/>
</dbReference>
<dbReference type="Proteomes" id="UP001497623">
    <property type="component" value="Unassembled WGS sequence"/>
</dbReference>
<keyword evidence="1" id="KW-1015">Disulfide bond</keyword>
<feature type="compositionally biased region" description="Basic and acidic residues" evidence="2">
    <location>
        <begin position="826"/>
        <end position="836"/>
    </location>
</feature>
<feature type="region of interest" description="Disordered" evidence="2">
    <location>
        <begin position="813"/>
        <end position="847"/>
    </location>
</feature>
<evidence type="ECO:0000256" key="3">
    <source>
        <dbReference type="SAM" id="Phobius"/>
    </source>
</evidence>
<feature type="transmembrane region" description="Helical" evidence="3">
    <location>
        <begin position="900"/>
        <end position="923"/>
    </location>
</feature>
<dbReference type="Pfam" id="PF00100">
    <property type="entry name" value="Zona_pellucida"/>
    <property type="match status" value="1"/>
</dbReference>
<accession>A0AAV2PYT2</accession>
<feature type="region of interest" description="Disordered" evidence="2">
    <location>
        <begin position="698"/>
        <end position="796"/>
    </location>
</feature>
<evidence type="ECO:0000313" key="5">
    <source>
        <dbReference type="EMBL" id="CAL4067236.1"/>
    </source>
</evidence>
<keyword evidence="3" id="KW-0472">Membrane</keyword>
<feature type="domain" description="ZP" evidence="4">
    <location>
        <begin position="1"/>
        <end position="210"/>
    </location>
</feature>
<keyword evidence="3" id="KW-0812">Transmembrane</keyword>
<reference evidence="5 6" key="1">
    <citation type="submission" date="2024-05" db="EMBL/GenBank/DDBJ databases">
        <authorList>
            <person name="Wallberg A."/>
        </authorList>
    </citation>
    <scope>NUCLEOTIDE SEQUENCE [LARGE SCALE GENOMIC DNA]</scope>
</reference>
<dbReference type="Gene3D" id="2.60.40.4100">
    <property type="entry name" value="Zona pellucida, ZP-C domain"/>
    <property type="match status" value="1"/>
</dbReference>
<evidence type="ECO:0000313" key="6">
    <source>
        <dbReference type="Proteomes" id="UP001497623"/>
    </source>
</evidence>
<protein>
    <recommendedName>
        <fullName evidence="4">ZP domain-containing protein</fullName>
    </recommendedName>
</protein>
<sequence length="939" mass="102509">MEQLENGIPGASGGSRTMLTNTIIMQGDGTIQEIWDIARTIKCDWIDNFVKTIAFNPFSVGMLNSQEVRFGGETIDCWMDLKLGRWPNIDDVDSIVKIGETLSLLVYARDNRNMYDVSIQDCYAYGGPNYDDFNTPRIQLTDSQGCILKEKLISPFYTAREQDSEGEVIVTYAFVQAFKFPDAMNVFMTCNVEVCKGDCDNRCGAISTTEGPFRFGSTLFGEPITTLAPTTPYPCPPGSTSPKCQSKFPTNPCPPGSQNPNCNTKFGKELNGKPTQQIIPSITTSKPPRCFLGSNDPRCPKPTTPAPPICFPGATDPRCPKPTTPAPLRCFPGSTDPRCPKPTTRAPPRCFPGSTDPRCPKPTTPAPPRCFPGSTDRRCPKPTTRAPPKCFSGSTDSRCPKPTTLAPPKCFRGSKDPRCPKPAPTTPAPPRCFPGSTDPRCPKPTTTPAPLCAIGSLNPKCPPTCFRGSKDPRCPKPTTTPAPPRCFPGSSDPRCPKPATTRTPLLCLPGSNNPRCPKPTTPAPPKCNSNSPFGCLPNCFPGSLDSRCPKPTTTPAPPICIFGSTDPRCPRPSTTPAPPRCFIGSTDPRCPKLTPIPNRNCVAGSTDPQCQMDMQEPEPQPTTQAPPKCFPGSPDPRCPIITSIAPSLCFFGSPDPRCRPSITTPAPPICIPGSKDPRCPQTTLPIRFGSTLFPATITTLRPTTPRFSTPNPTRPPPTTQRPQTSRPTTRRPFTFPITTLRPRPTTLPPRGGFAVKSPFVTTPPTPKLKPTTTKSPNRGKQLGGAPQPKPEPTGKEWEGEARFHAFHSYHYQRGDGRRNRNFGKRTGRDIKDDYPHSRFPRSSQTNPRVLQQKVPVRLSRSLHVVAPSDLPIHKDFMPGAKTPAPIFTDPLGTVCFDMMFFAPAVLAILFLLILTSTAALALYMRNRENPKINHYWTNY</sequence>
<dbReference type="InterPro" id="IPR042235">
    <property type="entry name" value="ZP-C_dom"/>
</dbReference>
<dbReference type="PANTHER" id="PTHR46560:SF6">
    <property type="entry name" value="ZYE"/>
    <property type="match status" value="1"/>
</dbReference>
<organism evidence="5 6">
    <name type="scientific">Meganyctiphanes norvegica</name>
    <name type="common">Northern krill</name>
    <name type="synonym">Thysanopoda norvegica</name>
    <dbReference type="NCBI Taxonomy" id="48144"/>
    <lineage>
        <taxon>Eukaryota</taxon>
        <taxon>Metazoa</taxon>
        <taxon>Ecdysozoa</taxon>
        <taxon>Arthropoda</taxon>
        <taxon>Crustacea</taxon>
        <taxon>Multicrustacea</taxon>
        <taxon>Malacostraca</taxon>
        <taxon>Eumalacostraca</taxon>
        <taxon>Eucarida</taxon>
        <taxon>Euphausiacea</taxon>
        <taxon>Euphausiidae</taxon>
        <taxon>Meganyctiphanes</taxon>
    </lineage>
</organism>
<evidence type="ECO:0000256" key="1">
    <source>
        <dbReference type="ARBA" id="ARBA00023157"/>
    </source>
</evidence>
<dbReference type="AlphaFoldDB" id="A0AAV2PYT2"/>
<proteinExistence type="predicted"/>
<dbReference type="PROSITE" id="PS51034">
    <property type="entry name" value="ZP_2"/>
    <property type="match status" value="1"/>
</dbReference>
<name>A0AAV2PYT2_MEGNR</name>
<dbReference type="InterPro" id="IPR001507">
    <property type="entry name" value="ZP_dom"/>
</dbReference>
<dbReference type="InterPro" id="IPR055355">
    <property type="entry name" value="ZP-C"/>
</dbReference>
<evidence type="ECO:0000259" key="4">
    <source>
        <dbReference type="PROSITE" id="PS51034"/>
    </source>
</evidence>
<feature type="compositionally biased region" description="Low complexity" evidence="2">
    <location>
        <begin position="701"/>
        <end position="711"/>
    </location>
</feature>
<feature type="compositionally biased region" description="Low complexity" evidence="2">
    <location>
        <begin position="720"/>
        <end position="750"/>
    </location>
</feature>
<gene>
    <name evidence="5" type="ORF">MNOR_LOCUS6312</name>
</gene>